<feature type="binding site" evidence="7">
    <location>
        <position position="416"/>
    </location>
    <ligand>
        <name>ADP</name>
        <dbReference type="ChEBI" id="CHEBI:456216"/>
    </ligand>
</feature>
<comment type="similarity">
    <text evidence="1 7 8">Belongs to the FGGY kinase family.</text>
</comment>
<evidence type="ECO:0000256" key="4">
    <source>
        <dbReference type="ARBA" id="ARBA00022777"/>
    </source>
</evidence>
<dbReference type="InterPro" id="IPR018485">
    <property type="entry name" value="FGGY_C"/>
</dbReference>
<dbReference type="InterPro" id="IPR018483">
    <property type="entry name" value="Carb_kinase_FGGY_CS"/>
</dbReference>
<dbReference type="RefSeq" id="WP_125575148.1">
    <property type="nucleotide sequence ID" value="NZ_JBHSSO010000009.1"/>
</dbReference>
<feature type="binding site" evidence="7">
    <location>
        <position position="246"/>
    </location>
    <ligand>
        <name>sn-glycerol 3-phosphate</name>
        <dbReference type="ChEBI" id="CHEBI:57597"/>
    </ligand>
</feature>
<feature type="binding site" evidence="7">
    <location>
        <position position="268"/>
    </location>
    <ligand>
        <name>ADP</name>
        <dbReference type="ChEBI" id="CHEBI:456216"/>
    </ligand>
</feature>
<feature type="binding site" evidence="7">
    <location>
        <position position="315"/>
    </location>
    <ligand>
        <name>ATP</name>
        <dbReference type="ChEBI" id="CHEBI:30616"/>
    </ligand>
</feature>
<evidence type="ECO:0000256" key="3">
    <source>
        <dbReference type="ARBA" id="ARBA00022741"/>
    </source>
</evidence>
<dbReference type="InterPro" id="IPR005999">
    <property type="entry name" value="Glycerol_kin"/>
</dbReference>
<dbReference type="PANTHER" id="PTHR10196">
    <property type="entry name" value="SUGAR KINASE"/>
    <property type="match status" value="1"/>
</dbReference>
<name>A0ABW1U972_9LACO</name>
<dbReference type="HAMAP" id="MF_00186">
    <property type="entry name" value="Glycerol_kin"/>
    <property type="match status" value="1"/>
</dbReference>
<keyword evidence="6 7" id="KW-0067">ATP-binding</keyword>
<feature type="binding site" evidence="7">
    <location>
        <position position="14"/>
    </location>
    <ligand>
        <name>ADP</name>
        <dbReference type="ChEBI" id="CHEBI:456216"/>
    </ligand>
</feature>
<dbReference type="Proteomes" id="UP001596258">
    <property type="component" value="Unassembled WGS sequence"/>
</dbReference>
<feature type="domain" description="Carbohydrate kinase FGGY N-terminal" evidence="9">
    <location>
        <begin position="6"/>
        <end position="253"/>
    </location>
</feature>
<evidence type="ECO:0000256" key="8">
    <source>
        <dbReference type="RuleBase" id="RU003733"/>
    </source>
</evidence>
<comment type="caution">
    <text evidence="7">Lacks conserved residue(s) required for the propagation of feature annotation.</text>
</comment>
<feature type="binding site" evidence="7">
    <location>
        <position position="412"/>
    </location>
    <ligand>
        <name>ATP</name>
        <dbReference type="ChEBI" id="CHEBI:30616"/>
    </ligand>
</feature>
<evidence type="ECO:0000259" key="10">
    <source>
        <dbReference type="Pfam" id="PF02782"/>
    </source>
</evidence>
<dbReference type="Gene3D" id="3.30.420.40">
    <property type="match status" value="2"/>
</dbReference>
<evidence type="ECO:0000256" key="1">
    <source>
        <dbReference type="ARBA" id="ARBA00009156"/>
    </source>
</evidence>
<feature type="binding site" evidence="7">
    <location>
        <position position="14"/>
    </location>
    <ligand>
        <name>ATP</name>
        <dbReference type="ChEBI" id="CHEBI:30616"/>
    </ligand>
</feature>
<feature type="binding site" evidence="7">
    <location>
        <position position="246"/>
    </location>
    <ligand>
        <name>glycerol</name>
        <dbReference type="ChEBI" id="CHEBI:17754"/>
    </ligand>
</feature>
<evidence type="ECO:0000256" key="5">
    <source>
        <dbReference type="ARBA" id="ARBA00022798"/>
    </source>
</evidence>
<comment type="pathway">
    <text evidence="7">Polyol metabolism; glycerol degradation via glycerol kinase pathway; sn-glycerol 3-phosphate from glycerol: step 1/1.</text>
</comment>
<feature type="binding site" evidence="7">
    <location>
        <position position="311"/>
    </location>
    <ligand>
        <name>ATP</name>
        <dbReference type="ChEBI" id="CHEBI:30616"/>
    </ligand>
</feature>
<dbReference type="PROSITE" id="PS00933">
    <property type="entry name" value="FGGY_KINASES_1"/>
    <property type="match status" value="1"/>
</dbReference>
<evidence type="ECO:0000256" key="2">
    <source>
        <dbReference type="ARBA" id="ARBA00022679"/>
    </source>
</evidence>
<dbReference type="EC" id="2.7.1.30" evidence="7"/>
<feature type="binding site" evidence="7">
    <location>
        <position position="84"/>
    </location>
    <ligand>
        <name>sn-glycerol 3-phosphate</name>
        <dbReference type="ChEBI" id="CHEBI:57597"/>
    </ligand>
</feature>
<feature type="binding site" evidence="7">
    <location>
        <position position="85"/>
    </location>
    <ligand>
        <name>glycerol</name>
        <dbReference type="ChEBI" id="CHEBI:17754"/>
    </ligand>
</feature>
<feature type="binding site" evidence="7">
    <location>
        <position position="16"/>
    </location>
    <ligand>
        <name>ATP</name>
        <dbReference type="ChEBI" id="CHEBI:30616"/>
    </ligand>
</feature>
<dbReference type="NCBIfam" id="TIGR01311">
    <property type="entry name" value="glycerol_kin"/>
    <property type="match status" value="1"/>
</dbReference>
<dbReference type="GO" id="GO:0004370">
    <property type="term" value="F:glycerol kinase activity"/>
    <property type="evidence" value="ECO:0007669"/>
    <property type="project" value="UniProtKB-EC"/>
</dbReference>
<dbReference type="PROSITE" id="PS00445">
    <property type="entry name" value="FGGY_KINASES_2"/>
    <property type="match status" value="1"/>
</dbReference>
<dbReference type="InterPro" id="IPR018484">
    <property type="entry name" value="FGGY_N"/>
</dbReference>
<feature type="binding site" evidence="7">
    <location>
        <position position="84"/>
    </location>
    <ligand>
        <name>glycerol</name>
        <dbReference type="ChEBI" id="CHEBI:17754"/>
    </ligand>
</feature>
<dbReference type="SUPFAM" id="SSF53067">
    <property type="entry name" value="Actin-like ATPase domain"/>
    <property type="match status" value="2"/>
</dbReference>
<keyword evidence="5 7" id="KW-0319">Glycerol metabolism</keyword>
<feature type="binding site" evidence="7">
    <location>
        <position position="412"/>
    </location>
    <ligand>
        <name>ADP</name>
        <dbReference type="ChEBI" id="CHEBI:456216"/>
    </ligand>
</feature>
<comment type="function">
    <text evidence="7">Key enzyme in the regulation of glycerol uptake and metabolism. Catalyzes the phosphorylation of glycerol to yield sn-glycerol 3-phosphate.</text>
</comment>
<gene>
    <name evidence="7 11" type="primary">glpK</name>
    <name evidence="11" type="ORF">ACFP1M_03440</name>
</gene>
<feature type="domain" description="Carbohydrate kinase FGGY C-terminal" evidence="10">
    <location>
        <begin position="264"/>
        <end position="451"/>
    </location>
</feature>
<evidence type="ECO:0000256" key="7">
    <source>
        <dbReference type="HAMAP-Rule" id="MF_00186"/>
    </source>
</evidence>
<feature type="binding site" evidence="7">
    <location>
        <position position="311"/>
    </location>
    <ligand>
        <name>ADP</name>
        <dbReference type="ChEBI" id="CHEBI:456216"/>
    </ligand>
</feature>
<dbReference type="EMBL" id="JBHSSO010000009">
    <property type="protein sequence ID" value="MFC6289253.1"/>
    <property type="molecule type" value="Genomic_DNA"/>
</dbReference>
<reference evidence="12" key="1">
    <citation type="journal article" date="2019" name="Int. J. Syst. Evol. Microbiol.">
        <title>The Global Catalogue of Microorganisms (GCM) 10K type strain sequencing project: providing services to taxonomists for standard genome sequencing and annotation.</title>
        <authorList>
            <consortium name="The Broad Institute Genomics Platform"/>
            <consortium name="The Broad Institute Genome Sequencing Center for Infectious Disease"/>
            <person name="Wu L."/>
            <person name="Ma J."/>
        </authorList>
    </citation>
    <scope>NUCLEOTIDE SEQUENCE [LARGE SCALE GENOMIC DNA]</scope>
    <source>
        <strain evidence="12">CCM 8893</strain>
    </source>
</reference>
<feature type="binding site" evidence="7">
    <location>
        <position position="14"/>
    </location>
    <ligand>
        <name>sn-glycerol 3-phosphate</name>
        <dbReference type="ChEBI" id="CHEBI:57597"/>
    </ligand>
</feature>
<dbReference type="InterPro" id="IPR000577">
    <property type="entry name" value="Carb_kinase_FGGY"/>
</dbReference>
<comment type="caution">
    <text evidence="11">The sequence shown here is derived from an EMBL/GenBank/DDBJ whole genome shotgun (WGS) entry which is preliminary data.</text>
</comment>
<feature type="binding site" evidence="7">
    <location>
        <position position="247"/>
    </location>
    <ligand>
        <name>glycerol</name>
        <dbReference type="ChEBI" id="CHEBI:17754"/>
    </ligand>
</feature>
<sequence length="500" mass="55549">MSDQQYMMAIDEGTTSTRAILFDRHGQIAGQAQREFHQYFPQPGWVEHDANEIWNAVQSVISDALIDSDVQPYKVRGIGITNQRETAIIWDKKTGEPIYHAVVWQSKQTSEIADRLKAEGHTDAIHEKTGLVIDSYFSATKIRWILDHVDGAQKRAERGELLFGTIDTWILWKLTGGRVHATDYTNASRTMLYNIHDLAWDKEILSWLNIPESLLPEVRSSSEIYGYTAGYTFSGVQVPIAGIAGDQQAALFGQTAFDKGMIKNTYGTGAFIVMNTGEEPTLSHNGLLTTIAYGLNGKVTYALEGSIFVAGSAVQWLRDGMRFFEHASESEKMAVDAQTTGDVYVVPAFTGLGAPYWNQETRGAVFGLTRGTTREQFVRATVEAIAYQTRDVVDTMTQETGLNLQSLSVDGGAANNNFLMQFQADILNTPIKRAAINETTALGAAYLAGLAVGFWPDMDTIRQMHKSRDEFVPQMAEDKREHCYNGWQAAIKATQAFHQD</sequence>
<evidence type="ECO:0000259" key="9">
    <source>
        <dbReference type="Pfam" id="PF00370"/>
    </source>
</evidence>
<comment type="catalytic activity">
    <reaction evidence="7">
        <text>glycerol + ATP = sn-glycerol 3-phosphate + ADP + H(+)</text>
        <dbReference type="Rhea" id="RHEA:21644"/>
        <dbReference type="ChEBI" id="CHEBI:15378"/>
        <dbReference type="ChEBI" id="CHEBI:17754"/>
        <dbReference type="ChEBI" id="CHEBI:30616"/>
        <dbReference type="ChEBI" id="CHEBI:57597"/>
        <dbReference type="ChEBI" id="CHEBI:456216"/>
        <dbReference type="EC" id="2.7.1.30"/>
    </reaction>
</comment>
<evidence type="ECO:0000256" key="6">
    <source>
        <dbReference type="ARBA" id="ARBA00022840"/>
    </source>
</evidence>
<evidence type="ECO:0000313" key="11">
    <source>
        <dbReference type="EMBL" id="MFC6289253.1"/>
    </source>
</evidence>
<feature type="binding site" evidence="7">
    <location>
        <position position="268"/>
    </location>
    <ligand>
        <name>ATP</name>
        <dbReference type="ChEBI" id="CHEBI:30616"/>
    </ligand>
</feature>
<comment type="activity regulation">
    <text evidence="7">Activated by phosphorylation and inhibited by fructose 1,6-bisphosphate (FBP).</text>
</comment>
<feature type="binding site" evidence="7">
    <location>
        <position position="85"/>
    </location>
    <ligand>
        <name>sn-glycerol 3-phosphate</name>
        <dbReference type="ChEBI" id="CHEBI:57597"/>
    </ligand>
</feature>
<dbReference type="Pfam" id="PF02782">
    <property type="entry name" value="FGGY_C"/>
    <property type="match status" value="1"/>
</dbReference>
<dbReference type="PANTHER" id="PTHR10196:SF69">
    <property type="entry name" value="GLYCEROL KINASE"/>
    <property type="match status" value="1"/>
</dbReference>
<feature type="binding site" evidence="7">
    <location>
        <position position="15"/>
    </location>
    <ligand>
        <name>ATP</name>
        <dbReference type="ChEBI" id="CHEBI:30616"/>
    </ligand>
</feature>
<dbReference type="CDD" id="cd07786">
    <property type="entry name" value="FGGY_EcGK_like"/>
    <property type="match status" value="1"/>
</dbReference>
<keyword evidence="12" id="KW-1185">Reference proteome</keyword>
<comment type="subunit">
    <text evidence="7">Homotetramer and homodimer (in equilibrium).</text>
</comment>
<dbReference type="Pfam" id="PF00370">
    <property type="entry name" value="FGGY_N"/>
    <property type="match status" value="1"/>
</dbReference>
<evidence type="ECO:0000313" key="12">
    <source>
        <dbReference type="Proteomes" id="UP001596258"/>
    </source>
</evidence>
<proteinExistence type="inferred from homology"/>
<accession>A0ABW1U972</accession>
<feature type="binding site" evidence="7">
    <location>
        <position position="136"/>
    </location>
    <ligand>
        <name>glycerol</name>
        <dbReference type="ChEBI" id="CHEBI:17754"/>
    </ligand>
</feature>
<keyword evidence="4 7" id="KW-0418">Kinase</keyword>
<keyword evidence="3 7" id="KW-0547">Nucleotide-binding</keyword>
<feature type="binding site" evidence="7">
    <location>
        <position position="136"/>
    </location>
    <ligand>
        <name>sn-glycerol 3-phosphate</name>
        <dbReference type="ChEBI" id="CHEBI:57597"/>
    </ligand>
</feature>
<keyword evidence="2 7" id="KW-0808">Transferase</keyword>
<protein>
    <recommendedName>
        <fullName evidence="7">Glycerol kinase</fullName>
        <ecNumber evidence="7">2.7.1.30</ecNumber>
    </recommendedName>
    <alternativeName>
        <fullName evidence="7">ATP:glycerol 3-phosphotransferase</fullName>
    </alternativeName>
    <alternativeName>
        <fullName evidence="7">Glycerokinase</fullName>
        <shortName evidence="7">GK</shortName>
    </alternativeName>
</protein>
<feature type="binding site" evidence="7">
    <location>
        <position position="18"/>
    </location>
    <ligand>
        <name>ADP</name>
        <dbReference type="ChEBI" id="CHEBI:456216"/>
    </ligand>
</feature>
<dbReference type="NCBIfam" id="NF000756">
    <property type="entry name" value="PRK00047.1"/>
    <property type="match status" value="1"/>
</dbReference>
<dbReference type="InterPro" id="IPR043129">
    <property type="entry name" value="ATPase_NBD"/>
</dbReference>
<organism evidence="11 12">
    <name type="scientific">Levilactobacillus angrenensis</name>
    <dbReference type="NCBI Taxonomy" id="2486020"/>
    <lineage>
        <taxon>Bacteria</taxon>
        <taxon>Bacillati</taxon>
        <taxon>Bacillota</taxon>
        <taxon>Bacilli</taxon>
        <taxon>Lactobacillales</taxon>
        <taxon>Lactobacillaceae</taxon>
        <taxon>Levilactobacillus</taxon>
    </lineage>
</organism>
<dbReference type="PIRSF" id="PIRSF000538">
    <property type="entry name" value="GlpK"/>
    <property type="match status" value="1"/>
</dbReference>